<feature type="domain" description="DJ-1/PfpI" evidence="2">
    <location>
        <begin position="87"/>
        <end position="201"/>
    </location>
</feature>
<gene>
    <name evidence="3" type="ORF">D0Z07_6534</name>
</gene>
<accession>A0A9P7AVI1</accession>
<feature type="region of interest" description="Disordered" evidence="1">
    <location>
        <begin position="235"/>
        <end position="260"/>
    </location>
</feature>
<evidence type="ECO:0000256" key="1">
    <source>
        <dbReference type="SAM" id="MobiDB-lite"/>
    </source>
</evidence>
<evidence type="ECO:0000259" key="2">
    <source>
        <dbReference type="Pfam" id="PF01965"/>
    </source>
</evidence>
<dbReference type="Gene3D" id="3.40.50.880">
    <property type="match status" value="1"/>
</dbReference>
<evidence type="ECO:0000313" key="4">
    <source>
        <dbReference type="Proteomes" id="UP000785200"/>
    </source>
</evidence>
<keyword evidence="4" id="KW-1185">Reference proteome</keyword>
<dbReference type="AlphaFoldDB" id="A0A9P7AVI1"/>
<name>A0A9P7AVI1_9HELO</name>
<evidence type="ECO:0000313" key="3">
    <source>
        <dbReference type="EMBL" id="KAG0647698.1"/>
    </source>
</evidence>
<sequence length="325" mass="35822">MATTDSIPVIKVLFTLHAGMDAMDFIGPLEVLTHAQHNVNDSCELRHPDIPDLSELPPTVPLHVRRNAFSLAGTPLIRHHRPATKAFEVVFAAENENTISSQGAAFRAHVDYKQALKRLAEFDILIVPGGGVEAILKAKSEPLGIVKAFSDLQKKHPEKERTLMSIGTGSMFLAQQGILSGLSATTHPDYSAKFEKLNGEIAQRDLAERCDFVEERYVVNNLRFDLGNPEENPYVRRKSDARRPSVGRKGSNAWKESNTRRESNARRAALRLGGLRVITSGGVTAGIDASLYLVSIMVSEEAAKEIERVMQYTWTKGIVVDGIDI</sequence>
<dbReference type="Proteomes" id="UP000785200">
    <property type="component" value="Unassembled WGS sequence"/>
</dbReference>
<proteinExistence type="predicted"/>
<dbReference type="SUPFAM" id="SSF52317">
    <property type="entry name" value="Class I glutamine amidotransferase-like"/>
    <property type="match status" value="2"/>
</dbReference>
<dbReference type="OrthoDB" id="543156at2759"/>
<organism evidence="3 4">
    <name type="scientific">Hyphodiscus hymeniophilus</name>
    <dbReference type="NCBI Taxonomy" id="353542"/>
    <lineage>
        <taxon>Eukaryota</taxon>
        <taxon>Fungi</taxon>
        <taxon>Dikarya</taxon>
        <taxon>Ascomycota</taxon>
        <taxon>Pezizomycotina</taxon>
        <taxon>Leotiomycetes</taxon>
        <taxon>Helotiales</taxon>
        <taxon>Hyphodiscaceae</taxon>
        <taxon>Hyphodiscus</taxon>
    </lineage>
</organism>
<comment type="caution">
    <text evidence="3">The sequence shown here is derived from an EMBL/GenBank/DDBJ whole genome shotgun (WGS) entry which is preliminary data.</text>
</comment>
<dbReference type="Pfam" id="PF01965">
    <property type="entry name" value="DJ-1_PfpI"/>
    <property type="match status" value="1"/>
</dbReference>
<dbReference type="EMBL" id="VNKQ01000012">
    <property type="protein sequence ID" value="KAG0647698.1"/>
    <property type="molecule type" value="Genomic_DNA"/>
</dbReference>
<protein>
    <submittedName>
        <fullName evidence="3">Xanthocillin biosynthesis cluster A</fullName>
    </submittedName>
</protein>
<dbReference type="InterPro" id="IPR029062">
    <property type="entry name" value="Class_I_gatase-like"/>
</dbReference>
<dbReference type="PANTHER" id="PTHR43130">
    <property type="entry name" value="ARAC-FAMILY TRANSCRIPTIONAL REGULATOR"/>
    <property type="match status" value="1"/>
</dbReference>
<reference evidence="3" key="1">
    <citation type="submission" date="2019-07" db="EMBL/GenBank/DDBJ databases">
        <title>Hyphodiscus hymeniophilus genome sequencing and assembly.</title>
        <authorList>
            <person name="Kramer G."/>
            <person name="Nodwell J."/>
        </authorList>
    </citation>
    <scope>NUCLEOTIDE SEQUENCE</scope>
    <source>
        <strain evidence="3">ATCC 34498</strain>
    </source>
</reference>
<dbReference type="InterPro" id="IPR052158">
    <property type="entry name" value="INH-QAR"/>
</dbReference>
<dbReference type="PANTHER" id="PTHR43130:SF3">
    <property type="entry name" value="HTH-TYPE TRANSCRIPTIONAL REGULATOR RV1931C"/>
    <property type="match status" value="1"/>
</dbReference>
<dbReference type="InterPro" id="IPR002818">
    <property type="entry name" value="DJ-1/PfpI"/>
</dbReference>